<reference evidence="1" key="1">
    <citation type="submission" date="2020-04" db="EMBL/GenBank/DDBJ databases">
        <authorList>
            <person name="Chiriac C."/>
            <person name="Salcher M."/>
            <person name="Ghai R."/>
            <person name="Kavagutti S V."/>
        </authorList>
    </citation>
    <scope>NUCLEOTIDE SEQUENCE</scope>
</reference>
<dbReference type="EMBL" id="LR796493">
    <property type="protein sequence ID" value="CAB4147056.1"/>
    <property type="molecule type" value="Genomic_DNA"/>
</dbReference>
<evidence type="ECO:0000313" key="1">
    <source>
        <dbReference type="EMBL" id="CAB4147056.1"/>
    </source>
</evidence>
<dbReference type="SUPFAM" id="SSF51713">
    <property type="entry name" value="tRNA-guanine transglycosylase"/>
    <property type="match status" value="1"/>
</dbReference>
<organism evidence="1">
    <name type="scientific">uncultured Caudovirales phage</name>
    <dbReference type="NCBI Taxonomy" id="2100421"/>
    <lineage>
        <taxon>Viruses</taxon>
        <taxon>Duplodnaviria</taxon>
        <taxon>Heunggongvirae</taxon>
        <taxon>Uroviricota</taxon>
        <taxon>Caudoviricetes</taxon>
        <taxon>Peduoviridae</taxon>
        <taxon>Maltschvirus</taxon>
        <taxon>Maltschvirus maltsch</taxon>
    </lineage>
</organism>
<protein>
    <submittedName>
        <fullName evidence="1">Uncharacterized protein</fullName>
    </submittedName>
</protein>
<accession>A0A6J5MPT0</accession>
<name>A0A6J5MPT0_9CAUD</name>
<gene>
    <name evidence="1" type="ORF">UFOVP510_9</name>
</gene>
<dbReference type="GO" id="GO:0006400">
    <property type="term" value="P:tRNA modification"/>
    <property type="evidence" value="ECO:0007669"/>
    <property type="project" value="InterPro"/>
</dbReference>
<proteinExistence type="predicted"/>
<dbReference type="InterPro" id="IPR036511">
    <property type="entry name" value="TGT-like_sf"/>
</dbReference>
<sequence length="280" mass="32091">MNFNLLIAYPYLKTEALLNRIRKVSKDPRVRIYIDSGAFTAWKGGKEVTIDEYCRFLDGLGFTPHGYFTLDKIGDPKGSHENYKTFLRRGYKPIPIFTRGEDPSMLDEYFKTSEIVGIGGLVKTKGNYGFVKGIQHHVKDRPVHWLGFTQPGFIARYKPYSVDSASWASSAISAMINLYMGRGRFTRVGKKDFEKMPSKEVIDRIRYYGFDPFELRVERGWNHAYSVSRKLAMISQLDFAIDFEKHFGTKVFTVISGSEDQVDYASEGFEKLSKSKLITS</sequence>